<comment type="subcellular location">
    <subcellularLocation>
        <location evidence="1">Secreted</location>
        <location evidence="1">Cell wall</location>
    </subcellularLocation>
</comment>
<evidence type="ECO:0000313" key="9">
    <source>
        <dbReference type="EMBL" id="GAP28921.1"/>
    </source>
</evidence>
<feature type="domain" description="Ketoreductase" evidence="7">
    <location>
        <begin position="10"/>
        <end position="183"/>
    </location>
</feature>
<dbReference type="InterPro" id="IPR036291">
    <property type="entry name" value="NAD(P)-bd_dom_sf"/>
</dbReference>
<dbReference type="NCBIfam" id="NF005559">
    <property type="entry name" value="PRK07231.1"/>
    <property type="match status" value="1"/>
</dbReference>
<dbReference type="PANTHER" id="PTHR42879:SF2">
    <property type="entry name" value="3-OXOACYL-[ACYL-CARRIER-PROTEIN] REDUCTASE FABG"/>
    <property type="match status" value="1"/>
</dbReference>
<keyword evidence="10" id="KW-1185">Reference proteome</keyword>
<dbReference type="NCBIfam" id="NF009466">
    <property type="entry name" value="PRK12826.1-2"/>
    <property type="match status" value="1"/>
</dbReference>
<dbReference type="PANTHER" id="PTHR42879">
    <property type="entry name" value="3-OXOACYL-(ACYL-CARRIER-PROTEIN) REDUCTASE"/>
    <property type="match status" value="1"/>
</dbReference>
<proteinExistence type="inferred from homology"/>
<reference evidence="10" key="1">
    <citation type="submission" date="2015-07" db="EMBL/GenBank/DDBJ databases">
        <title>Nocardia seriolae U-1 whole genome shotgun sequence.</title>
        <authorList>
            <person name="Imajoh M."/>
            <person name="Fukumoto Y."/>
            <person name="Sukeda M."/>
            <person name="Yamane J."/>
            <person name="Yamasaki K."/>
            <person name="Shimizu M."/>
            <person name="Ohnishi K."/>
            <person name="Oshima S."/>
        </authorList>
    </citation>
    <scope>NUCLEOTIDE SEQUENCE [LARGE SCALE GENOMIC DNA]</scope>
    <source>
        <strain evidence="10">U-1</strain>
    </source>
</reference>
<evidence type="ECO:0000259" key="7">
    <source>
        <dbReference type="SMART" id="SM00822"/>
    </source>
</evidence>
<dbReference type="EMBL" id="BBYQ01000046">
    <property type="protein sequence ID" value="GAP28921.1"/>
    <property type="molecule type" value="Genomic_DNA"/>
</dbReference>
<sequence>MSAGQDFTGRVALVTGASRGIGRAVATTLARRGAAVAVNYRSHKDEALEVVAEIEAAGGRAVAIGADVSDVAAARDLVEQTRDQLGGLHILVNNAGITRDGLLHDMDPAQWWRVIQVNLGGAFNCTHAAAAHLMSQGDGAIVNVSSIMGEKGLTGQSNYSTSKGAMNALTLACAVEMARFGVRVNAVLGGVIPTDLIGDLLQRDNGRGRTHVPMRRYGDVQQVAEAVAWLASPAADYVTGELLRVDGGLAVQLSNGRLVSR</sequence>
<dbReference type="GO" id="GO:0004316">
    <property type="term" value="F:3-oxoacyl-[acyl-carrier-protein] reductase (NADPH) activity"/>
    <property type="evidence" value="ECO:0007669"/>
    <property type="project" value="UniProtKB-EC"/>
</dbReference>
<dbReference type="InterPro" id="IPR057326">
    <property type="entry name" value="KR_dom"/>
</dbReference>
<gene>
    <name evidence="8" type="ORF">NS506_03674</name>
    <name evidence="9" type="ORF">NSK11_contig00046-0006</name>
</gene>
<dbReference type="InterPro" id="IPR050259">
    <property type="entry name" value="SDR"/>
</dbReference>
<dbReference type="Gene3D" id="3.40.50.720">
    <property type="entry name" value="NAD(P)-binding Rossmann-like Domain"/>
    <property type="match status" value="1"/>
</dbReference>
<evidence type="ECO:0000256" key="3">
    <source>
        <dbReference type="ARBA" id="ARBA00022512"/>
    </source>
</evidence>
<dbReference type="SMART" id="SM00822">
    <property type="entry name" value="PKS_KR"/>
    <property type="match status" value="1"/>
</dbReference>
<evidence type="ECO:0000256" key="2">
    <source>
        <dbReference type="ARBA" id="ARBA00006484"/>
    </source>
</evidence>
<dbReference type="Proteomes" id="UP000037179">
    <property type="component" value="Unassembled WGS sequence"/>
</dbReference>
<keyword evidence="3" id="KW-0964">Secreted</keyword>
<evidence type="ECO:0000256" key="4">
    <source>
        <dbReference type="ARBA" id="ARBA00023002"/>
    </source>
</evidence>
<dbReference type="Pfam" id="PF13561">
    <property type="entry name" value="adh_short_C2"/>
    <property type="match status" value="1"/>
</dbReference>
<reference evidence="8 11" key="3">
    <citation type="submission" date="2016-10" db="EMBL/GenBank/DDBJ databases">
        <title>Genome sequence of Nocardia seriolae strain EM150506, isolated from Anguila japonica.</title>
        <authorList>
            <person name="Han H.-J."/>
        </authorList>
    </citation>
    <scope>NUCLEOTIDE SEQUENCE [LARGE SCALE GENOMIC DNA]</scope>
    <source>
        <strain evidence="8 11">EM150506</strain>
    </source>
</reference>
<keyword evidence="3" id="KW-0134">Cell wall</keyword>
<evidence type="ECO:0000313" key="8">
    <source>
        <dbReference type="EMBL" id="APA97724.1"/>
    </source>
</evidence>
<dbReference type="KEGG" id="nsr:NS506_03674"/>
<protein>
    <recommendedName>
        <fullName evidence="5">3-oxoacyl-[acyl-carrier-protein] reductase MabA</fullName>
    </recommendedName>
</protein>
<dbReference type="PRINTS" id="PR00080">
    <property type="entry name" value="SDRFAMILY"/>
</dbReference>
<dbReference type="SUPFAM" id="SSF51735">
    <property type="entry name" value="NAD(P)-binding Rossmann-fold domains"/>
    <property type="match status" value="1"/>
</dbReference>
<dbReference type="FunFam" id="3.40.50.720:FF:000173">
    <property type="entry name" value="3-oxoacyl-[acyl-carrier protein] reductase"/>
    <property type="match status" value="1"/>
</dbReference>
<reference evidence="9 10" key="2">
    <citation type="journal article" date="2016" name="Genome Announc.">
        <title>Draft Genome Sequence of Erythromycin- and Oxytetracycline-Sensitive Nocardia seriolae Strain U-1 (NBRC 110359).</title>
        <authorList>
            <person name="Imajoh M."/>
            <person name="Sukeda M."/>
            <person name="Shimizu M."/>
            <person name="Yamane J."/>
            <person name="Ohnishi K."/>
            <person name="Oshima S."/>
        </authorList>
    </citation>
    <scope>NUCLEOTIDE SEQUENCE [LARGE SCALE GENOMIC DNA]</scope>
    <source>
        <strain evidence="9 10">U-1</strain>
    </source>
</reference>
<keyword evidence="4" id="KW-0560">Oxidoreductase</keyword>
<accession>A0A0B8N574</accession>
<dbReference type="InterPro" id="IPR002347">
    <property type="entry name" value="SDR_fam"/>
</dbReference>
<comment type="catalytic activity">
    <reaction evidence="6">
        <text>a (3R)-hydroxyacyl-[ACP] + NADP(+) = a 3-oxoacyl-[ACP] + NADPH + H(+)</text>
        <dbReference type="Rhea" id="RHEA:17397"/>
        <dbReference type="Rhea" id="RHEA-COMP:9916"/>
        <dbReference type="Rhea" id="RHEA-COMP:9945"/>
        <dbReference type="ChEBI" id="CHEBI:15378"/>
        <dbReference type="ChEBI" id="CHEBI:57783"/>
        <dbReference type="ChEBI" id="CHEBI:58349"/>
        <dbReference type="ChEBI" id="CHEBI:78776"/>
        <dbReference type="ChEBI" id="CHEBI:78827"/>
        <dbReference type="EC" id="1.1.1.100"/>
    </reaction>
    <physiologicalReaction direction="right-to-left" evidence="6">
        <dbReference type="Rhea" id="RHEA:17399"/>
    </physiologicalReaction>
</comment>
<dbReference type="Proteomes" id="UP000180166">
    <property type="component" value="Chromosome"/>
</dbReference>
<name>A0A0B8N574_9NOCA</name>
<evidence type="ECO:0000256" key="6">
    <source>
        <dbReference type="ARBA" id="ARBA00047400"/>
    </source>
</evidence>
<dbReference type="PRINTS" id="PR00081">
    <property type="entry name" value="GDHRDH"/>
</dbReference>
<evidence type="ECO:0000256" key="5">
    <source>
        <dbReference type="ARBA" id="ARBA00040781"/>
    </source>
</evidence>
<dbReference type="EMBL" id="CP017839">
    <property type="protein sequence ID" value="APA97724.1"/>
    <property type="molecule type" value="Genomic_DNA"/>
</dbReference>
<evidence type="ECO:0000313" key="11">
    <source>
        <dbReference type="Proteomes" id="UP000180166"/>
    </source>
</evidence>
<dbReference type="OrthoDB" id="9808187at2"/>
<organism evidence="9 10">
    <name type="scientific">Nocardia seriolae</name>
    <dbReference type="NCBI Taxonomy" id="37332"/>
    <lineage>
        <taxon>Bacteria</taxon>
        <taxon>Bacillati</taxon>
        <taxon>Actinomycetota</taxon>
        <taxon>Actinomycetes</taxon>
        <taxon>Mycobacteriales</taxon>
        <taxon>Nocardiaceae</taxon>
        <taxon>Nocardia</taxon>
    </lineage>
</organism>
<evidence type="ECO:0000256" key="1">
    <source>
        <dbReference type="ARBA" id="ARBA00004191"/>
    </source>
</evidence>
<dbReference type="RefSeq" id="WP_033087844.1">
    <property type="nucleotide sequence ID" value="NZ_AP017900.1"/>
</dbReference>
<dbReference type="AlphaFoldDB" id="A0A0B8N574"/>
<evidence type="ECO:0000313" key="10">
    <source>
        <dbReference type="Proteomes" id="UP000037179"/>
    </source>
</evidence>
<comment type="similarity">
    <text evidence="2">Belongs to the short-chain dehydrogenases/reductases (SDR) family.</text>
</comment>